<accession>A0A848D563</accession>
<comment type="caution">
    <text evidence="2">The sequence shown here is derived from an EMBL/GenBank/DDBJ whole genome shotgun (WGS) entry which is preliminary data.</text>
</comment>
<proteinExistence type="predicted"/>
<dbReference type="SUPFAM" id="SSF47598">
    <property type="entry name" value="Ribbon-helix-helix"/>
    <property type="match status" value="1"/>
</dbReference>
<gene>
    <name evidence="2" type="ORF">HF843_07450</name>
</gene>
<name>A0A848D563_9BIFI</name>
<dbReference type="GO" id="GO:0006355">
    <property type="term" value="P:regulation of DNA-templated transcription"/>
    <property type="evidence" value="ECO:0007669"/>
    <property type="project" value="InterPro"/>
</dbReference>
<evidence type="ECO:0000313" key="3">
    <source>
        <dbReference type="Proteomes" id="UP000583419"/>
    </source>
</evidence>
<feature type="region of interest" description="Disordered" evidence="1">
    <location>
        <begin position="1"/>
        <end position="22"/>
    </location>
</feature>
<dbReference type="EMBL" id="JABAGJ010000010">
    <property type="protein sequence ID" value="NMF02996.1"/>
    <property type="molecule type" value="Genomic_DNA"/>
</dbReference>
<sequence length="67" mass="7424">MRYSELVDSGATTSEKQEHLVGGGMTTTTIRIPRNLKDAGAEMAARKGISFSAYLRMCMLRDLLEDK</sequence>
<evidence type="ECO:0000256" key="1">
    <source>
        <dbReference type="SAM" id="MobiDB-lite"/>
    </source>
</evidence>
<dbReference type="AlphaFoldDB" id="A0A848D563"/>
<evidence type="ECO:0000313" key="2">
    <source>
        <dbReference type="EMBL" id="NMF02996.1"/>
    </source>
</evidence>
<dbReference type="RefSeq" id="WP_168973959.1">
    <property type="nucleotide sequence ID" value="NZ_JABAGJ010000010.1"/>
</dbReference>
<dbReference type="InterPro" id="IPR010985">
    <property type="entry name" value="Ribbon_hlx_hlx"/>
</dbReference>
<reference evidence="2 3" key="1">
    <citation type="submission" date="2020-04" db="EMBL/GenBank/DDBJ databases">
        <authorList>
            <person name="Hitch T.C.A."/>
            <person name="Wylensek D."/>
            <person name="Clavel T."/>
        </authorList>
    </citation>
    <scope>NUCLEOTIDE SEQUENCE [LARGE SCALE GENOMIC DNA]</scope>
    <source>
        <strain evidence="2 3">WCA-130-P53-4B</strain>
    </source>
</reference>
<protein>
    <submittedName>
        <fullName evidence="2">Uncharacterized protein</fullName>
    </submittedName>
</protein>
<dbReference type="Proteomes" id="UP000583419">
    <property type="component" value="Unassembled WGS sequence"/>
</dbReference>
<organism evidence="2 3">
    <name type="scientific">Bifidobacterium boum</name>
    <dbReference type="NCBI Taxonomy" id="78343"/>
    <lineage>
        <taxon>Bacteria</taxon>
        <taxon>Bacillati</taxon>
        <taxon>Actinomycetota</taxon>
        <taxon>Actinomycetes</taxon>
        <taxon>Bifidobacteriales</taxon>
        <taxon>Bifidobacteriaceae</taxon>
        <taxon>Bifidobacterium</taxon>
    </lineage>
</organism>